<protein>
    <recommendedName>
        <fullName evidence="3">SH3 domain-containing protein</fullName>
    </recommendedName>
</protein>
<accession>A0A7C3KEC8</accession>
<evidence type="ECO:0000313" key="2">
    <source>
        <dbReference type="EMBL" id="HFM97202.1"/>
    </source>
</evidence>
<evidence type="ECO:0000256" key="1">
    <source>
        <dbReference type="SAM" id="SignalP"/>
    </source>
</evidence>
<dbReference type="AlphaFoldDB" id="A0A7C3KEC8"/>
<name>A0A7C3KEC8_9CYAN</name>
<sequence>MVQRKPSLALRLLSLLVVAPLLSGEGVAQVTTQLSENSSYVGACRQTRASTPVFEDARLTKSAGAIAPGTQVTLTGVVGSGIAQIKVPEIGWVEAANLQTNCDPSPPSEDLLPGDIDTNPTYCRRLRSSAIDGPQYRYLDAGLVAFDQPGGLLQQYQGQPDGPGRGATVRLTKSPAQIAVYGDRDWIRVKYTSRAGTQRLGWISLGSTGGLRSLANCLAGSTR</sequence>
<gene>
    <name evidence="2" type="ORF">ENR64_05410</name>
</gene>
<keyword evidence="1" id="KW-0732">Signal</keyword>
<feature type="signal peptide" evidence="1">
    <location>
        <begin position="1"/>
        <end position="28"/>
    </location>
</feature>
<proteinExistence type="predicted"/>
<dbReference type="EMBL" id="DSRU01000059">
    <property type="protein sequence ID" value="HFM97202.1"/>
    <property type="molecule type" value="Genomic_DNA"/>
</dbReference>
<feature type="chain" id="PRO_5027846623" description="SH3 domain-containing protein" evidence="1">
    <location>
        <begin position="29"/>
        <end position="223"/>
    </location>
</feature>
<comment type="caution">
    <text evidence="2">The sequence shown here is derived from an EMBL/GenBank/DDBJ whole genome shotgun (WGS) entry which is preliminary data.</text>
</comment>
<reference evidence="2" key="1">
    <citation type="journal article" date="2020" name="mSystems">
        <title>Genome- and Community-Level Interaction Insights into Carbon Utilization and Element Cycling Functions of Hydrothermarchaeota in Hydrothermal Sediment.</title>
        <authorList>
            <person name="Zhou Z."/>
            <person name="Liu Y."/>
            <person name="Xu W."/>
            <person name="Pan J."/>
            <person name="Luo Z.H."/>
            <person name="Li M."/>
        </authorList>
    </citation>
    <scope>NUCLEOTIDE SEQUENCE [LARGE SCALE GENOMIC DNA]</scope>
    <source>
        <strain evidence="2">SpSt-418</strain>
    </source>
</reference>
<evidence type="ECO:0008006" key="3">
    <source>
        <dbReference type="Google" id="ProtNLM"/>
    </source>
</evidence>
<organism evidence="2">
    <name type="scientific">Oscillatoriales cyanobacterium SpSt-418</name>
    <dbReference type="NCBI Taxonomy" id="2282169"/>
    <lineage>
        <taxon>Bacteria</taxon>
        <taxon>Bacillati</taxon>
        <taxon>Cyanobacteriota</taxon>
        <taxon>Cyanophyceae</taxon>
        <taxon>Oscillatoriophycideae</taxon>
        <taxon>Oscillatoriales</taxon>
    </lineage>
</organism>